<name>A0A8K0RKJ2_9PLEO</name>
<protein>
    <recommendedName>
        <fullName evidence="10">Mid2 domain-containing protein</fullName>
    </recommendedName>
</protein>
<accession>A0A8K0RKJ2</accession>
<dbReference type="AlphaFoldDB" id="A0A8K0RKJ2"/>
<proteinExistence type="predicted"/>
<evidence type="ECO:0000256" key="4">
    <source>
        <dbReference type="ARBA" id="ARBA00023136"/>
    </source>
</evidence>
<keyword evidence="9" id="KW-1185">Reference proteome</keyword>
<feature type="region of interest" description="Disordered" evidence="5">
    <location>
        <begin position="191"/>
        <end position="225"/>
    </location>
</feature>
<keyword evidence="3 6" id="KW-1133">Transmembrane helix</keyword>
<dbReference type="Proteomes" id="UP000813461">
    <property type="component" value="Unassembled WGS sequence"/>
</dbReference>
<comment type="subcellular location">
    <subcellularLocation>
        <location evidence="1">Membrane</location>
        <topology evidence="1">Single-pass membrane protein</topology>
    </subcellularLocation>
</comment>
<keyword evidence="7" id="KW-0732">Signal</keyword>
<comment type="caution">
    <text evidence="8">The sequence shown here is derived from an EMBL/GenBank/DDBJ whole genome shotgun (WGS) entry which is preliminary data.</text>
</comment>
<evidence type="ECO:0000256" key="2">
    <source>
        <dbReference type="ARBA" id="ARBA00022692"/>
    </source>
</evidence>
<evidence type="ECO:0000256" key="1">
    <source>
        <dbReference type="ARBA" id="ARBA00004167"/>
    </source>
</evidence>
<sequence length="354" mass="36128">MRSFPIGLAALFAAQHVYAQGKCYGIDGKLLPNDPVFYNMFQPCTSGGPSTICCATNRSNQPGGDAANGDTQDECLSNGLCQNRVTKNGVESTKYFLNFCTNSNLSSSDCLNVCEQTRGNQGNTEMTPCTGKADSERWCCGGGNTACCSTGVGLVTLAKNFGGIVISSSIATSLRTSSTALSQASTLRSASTAGSSTSLPSVSGTNAPASSGSSTPISTPNNSSSSSALSGGAIAGIVIGAIVGLALLAAAIFFAIRANKYKKAAAGNTHIAEAPANPPQYGHGHEVGNGAEKYAQGQTQWQQQPQQYSAPVAEMQHPPSELPGGLYGGADQSPYVEHESPEMGSVGTNGVGNK</sequence>
<organism evidence="8 9">
    <name type="scientific">Paraphoma chrysanthemicola</name>
    <dbReference type="NCBI Taxonomy" id="798071"/>
    <lineage>
        <taxon>Eukaryota</taxon>
        <taxon>Fungi</taxon>
        <taxon>Dikarya</taxon>
        <taxon>Ascomycota</taxon>
        <taxon>Pezizomycotina</taxon>
        <taxon>Dothideomycetes</taxon>
        <taxon>Pleosporomycetidae</taxon>
        <taxon>Pleosporales</taxon>
        <taxon>Pleosporineae</taxon>
        <taxon>Phaeosphaeriaceae</taxon>
        <taxon>Paraphoma</taxon>
    </lineage>
</organism>
<feature type="compositionally biased region" description="Polar residues" evidence="5">
    <location>
        <begin position="194"/>
        <end position="206"/>
    </location>
</feature>
<evidence type="ECO:0000313" key="8">
    <source>
        <dbReference type="EMBL" id="KAH7095532.1"/>
    </source>
</evidence>
<evidence type="ECO:0000256" key="7">
    <source>
        <dbReference type="SAM" id="SignalP"/>
    </source>
</evidence>
<evidence type="ECO:0000313" key="9">
    <source>
        <dbReference type="Proteomes" id="UP000813461"/>
    </source>
</evidence>
<evidence type="ECO:0000256" key="6">
    <source>
        <dbReference type="SAM" id="Phobius"/>
    </source>
</evidence>
<feature type="region of interest" description="Disordered" evidence="5">
    <location>
        <begin position="298"/>
        <end position="354"/>
    </location>
</feature>
<feature type="compositionally biased region" description="Low complexity" evidence="5">
    <location>
        <begin position="298"/>
        <end position="307"/>
    </location>
</feature>
<dbReference type="PANTHER" id="PTHR15549">
    <property type="entry name" value="PAIRED IMMUNOGLOBULIN-LIKE TYPE 2 RECEPTOR"/>
    <property type="match status" value="1"/>
</dbReference>
<dbReference type="InterPro" id="IPR051694">
    <property type="entry name" value="Immunoregulatory_rcpt-like"/>
</dbReference>
<reference evidence="8" key="1">
    <citation type="journal article" date="2021" name="Nat. Commun.">
        <title>Genetic determinants of endophytism in the Arabidopsis root mycobiome.</title>
        <authorList>
            <person name="Mesny F."/>
            <person name="Miyauchi S."/>
            <person name="Thiergart T."/>
            <person name="Pickel B."/>
            <person name="Atanasova L."/>
            <person name="Karlsson M."/>
            <person name="Huettel B."/>
            <person name="Barry K.W."/>
            <person name="Haridas S."/>
            <person name="Chen C."/>
            <person name="Bauer D."/>
            <person name="Andreopoulos W."/>
            <person name="Pangilinan J."/>
            <person name="LaButti K."/>
            <person name="Riley R."/>
            <person name="Lipzen A."/>
            <person name="Clum A."/>
            <person name="Drula E."/>
            <person name="Henrissat B."/>
            <person name="Kohler A."/>
            <person name="Grigoriev I.V."/>
            <person name="Martin F.M."/>
            <person name="Hacquard S."/>
        </authorList>
    </citation>
    <scope>NUCLEOTIDE SEQUENCE</scope>
    <source>
        <strain evidence="8">MPI-SDFR-AT-0120</strain>
    </source>
</reference>
<dbReference type="OrthoDB" id="5215637at2759"/>
<dbReference type="GO" id="GO:0071944">
    <property type="term" value="C:cell periphery"/>
    <property type="evidence" value="ECO:0007669"/>
    <property type="project" value="UniProtKB-ARBA"/>
</dbReference>
<evidence type="ECO:0000256" key="5">
    <source>
        <dbReference type="SAM" id="MobiDB-lite"/>
    </source>
</evidence>
<keyword evidence="2 6" id="KW-0812">Transmembrane</keyword>
<gene>
    <name evidence="8" type="ORF">FB567DRAFT_31982</name>
</gene>
<keyword evidence="4 6" id="KW-0472">Membrane</keyword>
<evidence type="ECO:0008006" key="10">
    <source>
        <dbReference type="Google" id="ProtNLM"/>
    </source>
</evidence>
<feature type="transmembrane region" description="Helical" evidence="6">
    <location>
        <begin position="233"/>
        <end position="256"/>
    </location>
</feature>
<feature type="chain" id="PRO_5035436518" description="Mid2 domain-containing protein" evidence="7">
    <location>
        <begin position="20"/>
        <end position="354"/>
    </location>
</feature>
<dbReference type="GO" id="GO:0016020">
    <property type="term" value="C:membrane"/>
    <property type="evidence" value="ECO:0007669"/>
    <property type="project" value="UniProtKB-SubCell"/>
</dbReference>
<feature type="signal peptide" evidence="7">
    <location>
        <begin position="1"/>
        <end position="19"/>
    </location>
</feature>
<dbReference type="EMBL" id="JAGMVJ010000001">
    <property type="protein sequence ID" value="KAH7095532.1"/>
    <property type="molecule type" value="Genomic_DNA"/>
</dbReference>
<evidence type="ECO:0000256" key="3">
    <source>
        <dbReference type="ARBA" id="ARBA00022989"/>
    </source>
</evidence>
<feature type="compositionally biased region" description="Low complexity" evidence="5">
    <location>
        <begin position="207"/>
        <end position="225"/>
    </location>
</feature>